<organism evidence="8 9">
    <name type="scientific">Thermaerobacter subterraneus DSM 13965</name>
    <dbReference type="NCBI Taxonomy" id="867903"/>
    <lineage>
        <taxon>Bacteria</taxon>
        <taxon>Bacillati</taxon>
        <taxon>Bacillota</taxon>
        <taxon>Clostridia</taxon>
        <taxon>Eubacteriales</taxon>
        <taxon>Clostridiales Family XVII. Incertae Sedis</taxon>
        <taxon>Thermaerobacter</taxon>
    </lineage>
</organism>
<evidence type="ECO:0000259" key="6">
    <source>
        <dbReference type="Pfam" id="PF00725"/>
    </source>
</evidence>
<dbReference type="FunFam" id="3.40.50.720:FF:000009">
    <property type="entry name" value="Fatty oxidation complex, alpha subunit"/>
    <property type="match status" value="1"/>
</dbReference>
<dbReference type="GO" id="GO:0070403">
    <property type="term" value="F:NAD+ binding"/>
    <property type="evidence" value="ECO:0007669"/>
    <property type="project" value="InterPro"/>
</dbReference>
<evidence type="ECO:0000256" key="4">
    <source>
        <dbReference type="ARBA" id="ARBA00067747"/>
    </source>
</evidence>
<feature type="domain" description="3-hydroxyacyl-CoA dehydrogenase C-terminal" evidence="6">
    <location>
        <begin position="548"/>
        <end position="624"/>
    </location>
</feature>
<dbReference type="RefSeq" id="WP_006903012.1">
    <property type="nucleotide sequence ID" value="NZ_JH976535.1"/>
</dbReference>
<comment type="pathway">
    <text evidence="1">Lipid metabolism; butanoate metabolism.</text>
</comment>
<proteinExistence type="inferred from homology"/>
<feature type="domain" description="3-hydroxyacyl-CoA dehydrogenase NAD binding" evidence="7">
    <location>
        <begin position="18"/>
        <end position="195"/>
    </location>
</feature>
<evidence type="ECO:0000256" key="1">
    <source>
        <dbReference type="ARBA" id="ARBA00005086"/>
    </source>
</evidence>
<evidence type="ECO:0000313" key="9">
    <source>
        <dbReference type="Proteomes" id="UP000005710"/>
    </source>
</evidence>
<dbReference type="InterPro" id="IPR008927">
    <property type="entry name" value="6-PGluconate_DH-like_C_sf"/>
</dbReference>
<dbReference type="SUPFAM" id="SSF51735">
    <property type="entry name" value="NAD(P)-binding Rossmann-fold domains"/>
    <property type="match status" value="1"/>
</dbReference>
<keyword evidence="3" id="KW-0560">Oxidoreductase</keyword>
<gene>
    <name evidence="8" type="ORF">ThesuDRAFT_00738</name>
</gene>
<dbReference type="GO" id="GO:0006635">
    <property type="term" value="P:fatty acid beta-oxidation"/>
    <property type="evidence" value="ECO:0007669"/>
    <property type="project" value="TreeGrafter"/>
</dbReference>
<dbReference type="SUPFAM" id="SSF48179">
    <property type="entry name" value="6-phosphogluconate dehydrogenase C-terminal domain-like"/>
    <property type="match status" value="2"/>
</dbReference>
<evidence type="ECO:0000256" key="5">
    <source>
        <dbReference type="SAM" id="MobiDB-lite"/>
    </source>
</evidence>
<feature type="compositionally biased region" description="Low complexity" evidence="5">
    <location>
        <begin position="322"/>
        <end position="336"/>
    </location>
</feature>
<dbReference type="InterPro" id="IPR036291">
    <property type="entry name" value="NAD(P)-bd_dom_sf"/>
</dbReference>
<dbReference type="GO" id="GO:0019605">
    <property type="term" value="P:butyrate metabolic process"/>
    <property type="evidence" value="ECO:0007669"/>
    <property type="project" value="UniProtKB-UniPathway"/>
</dbReference>
<dbReference type="Gene3D" id="1.10.1040.50">
    <property type="match status" value="1"/>
</dbReference>
<accession>K6Q223</accession>
<dbReference type="UniPathway" id="UPA00863"/>
<comment type="caution">
    <text evidence="8">The sequence shown here is derived from an EMBL/GenBank/DDBJ whole genome shotgun (WGS) entry which is preliminary data.</text>
</comment>
<dbReference type="Pfam" id="PF00725">
    <property type="entry name" value="3HCDH"/>
    <property type="match status" value="2"/>
</dbReference>
<dbReference type="Gene3D" id="1.10.1040.10">
    <property type="entry name" value="N-(1-d-carboxylethyl)-l-norvaline Dehydrogenase, domain 2"/>
    <property type="match status" value="1"/>
</dbReference>
<dbReference type="EMBL" id="AENY02000002">
    <property type="protein sequence ID" value="EKP95014.1"/>
    <property type="molecule type" value="Genomic_DNA"/>
</dbReference>
<feature type="region of interest" description="Disordered" evidence="5">
    <location>
        <begin position="322"/>
        <end position="345"/>
    </location>
</feature>
<dbReference type="InterPro" id="IPR013328">
    <property type="entry name" value="6PGD_dom2"/>
</dbReference>
<dbReference type="Proteomes" id="UP000005710">
    <property type="component" value="Unassembled WGS sequence"/>
</dbReference>
<dbReference type="STRING" id="867903.ThesuDRAFT_00738"/>
<dbReference type="PROSITE" id="PS00067">
    <property type="entry name" value="3HCDH"/>
    <property type="match status" value="1"/>
</dbReference>
<dbReference type="InterPro" id="IPR006176">
    <property type="entry name" value="3-OHacyl-CoA_DH_NAD-bd"/>
</dbReference>
<dbReference type="PANTHER" id="PTHR48075:SF5">
    <property type="entry name" value="3-HYDROXYBUTYRYL-COA DEHYDROGENASE"/>
    <property type="match status" value="1"/>
</dbReference>
<protein>
    <recommendedName>
        <fullName evidence="4">3-hydroxybutyryl-CoA dehydrogenase</fullName>
    </recommendedName>
</protein>
<feature type="region of interest" description="Disordered" evidence="5">
    <location>
        <begin position="627"/>
        <end position="647"/>
    </location>
</feature>
<reference evidence="8" key="2">
    <citation type="submission" date="2012-10" db="EMBL/GenBank/DDBJ databases">
        <title>Improved high-quality draft of Thermaerobacter subterraneus C21, DSM 13965.</title>
        <authorList>
            <consortium name="DOE Joint Genome Institute"/>
            <person name="Eisen J."/>
            <person name="Huntemann M."/>
            <person name="Wei C.-L."/>
            <person name="Han J."/>
            <person name="Detter J.C."/>
            <person name="Han C."/>
            <person name="Tapia R."/>
            <person name="Chen A."/>
            <person name="Kyrpides N."/>
            <person name="Mavromatis K."/>
            <person name="Markowitz V."/>
            <person name="Szeto E."/>
            <person name="Ivanova N."/>
            <person name="Mikhailova N."/>
            <person name="Ovchinnikova G."/>
            <person name="Pagani I."/>
            <person name="Pati A."/>
            <person name="Goodwin L."/>
            <person name="Nordberg H.P."/>
            <person name="Cantor M.N."/>
            <person name="Hua S.X."/>
            <person name="Woyke T."/>
            <person name="Eisen J."/>
            <person name="Klenk H.-P."/>
        </authorList>
    </citation>
    <scope>NUCLEOTIDE SEQUENCE [LARGE SCALE GENOMIC DNA]</scope>
    <source>
        <strain evidence="8">DSM 13965</strain>
    </source>
</reference>
<dbReference type="Gene3D" id="3.40.50.720">
    <property type="entry name" value="NAD(P)-binding Rossmann-like Domain"/>
    <property type="match status" value="1"/>
</dbReference>
<dbReference type="AlphaFoldDB" id="K6Q223"/>
<evidence type="ECO:0000256" key="2">
    <source>
        <dbReference type="ARBA" id="ARBA00009463"/>
    </source>
</evidence>
<dbReference type="InterPro" id="IPR006108">
    <property type="entry name" value="3HC_DH_C"/>
</dbReference>
<dbReference type="Pfam" id="PF02737">
    <property type="entry name" value="3HCDH_N"/>
    <property type="match status" value="1"/>
</dbReference>
<name>K6Q223_9FIRM</name>
<feature type="domain" description="3-hydroxyacyl-CoA dehydrogenase C-terminal" evidence="6">
    <location>
        <begin position="198"/>
        <end position="294"/>
    </location>
</feature>
<dbReference type="HOGENOM" id="CLU_009834_2_2_9"/>
<dbReference type="eggNOG" id="COG1250">
    <property type="taxonomic scope" value="Bacteria"/>
</dbReference>
<dbReference type="InterPro" id="IPR006180">
    <property type="entry name" value="3-OHacyl-CoA_DH_CS"/>
</dbReference>
<evidence type="ECO:0000259" key="7">
    <source>
        <dbReference type="Pfam" id="PF02737"/>
    </source>
</evidence>
<keyword evidence="9" id="KW-1185">Reference proteome</keyword>
<sequence>MNRSTVAGGSPADLGAVVAVLGAGTMGGGIARVAVEAGFAVVLYDVAIAALERARRRLAEAWRRHEQEGRVPPGTAAERLGRLQTTTDLGAVAPAAVVIEAAPEDLGLKQDLLASVGRRVRPEALVASNTSSLSITALARVVPGPERVIGLHFFNPVPAMRLVEVVAGALSAPEAVARGVDLARRLGKEPVVCADTPGFVVNRVARPFYGEALRLLGEGVAGVETIDALLRAAGFPMGPFQLMDLIGIDVNLAVTRSVFEGYGGETRYRPHPIQQQLVAAGWLGRKTGRGFYRYSEAGEPVGVAWRGWRQVAAGSGLASVPAEGQPAAAGGPATGSAAGGGPEGRPDHLWVVGDGPLAQALGARWSQAGVEVERIAGLREALHRLAGVTASGTPAAAAAPAGGIGEAIPADPVAVPVSTAGAAAVTPAAPVRAGRPLPAAVVLTWEDLDPLAPAFWSQALGDLARLEAGLPPGVLLLVSLLPGPVAEQSWGLVHPQRVVGWAAVPPLGQAVELAAGPVTSPAALARAWSWFERAGLAAHPVADGPGGVAARVVAMLIQEAAAAEADGIAEGEAVDRAMRLGTGYPRGLLEWGTLWGWRRVLALMEGLWRHYREERYRPLPALRRRALGEPRAPGGRASRVAGGSGRP</sequence>
<feature type="compositionally biased region" description="Low complexity" evidence="5">
    <location>
        <begin position="629"/>
        <end position="641"/>
    </location>
</feature>
<evidence type="ECO:0000256" key="3">
    <source>
        <dbReference type="ARBA" id="ARBA00023002"/>
    </source>
</evidence>
<evidence type="ECO:0000313" key="8">
    <source>
        <dbReference type="EMBL" id="EKP95014.1"/>
    </source>
</evidence>
<reference evidence="8" key="1">
    <citation type="submission" date="2010-10" db="EMBL/GenBank/DDBJ databases">
        <authorList>
            <consortium name="US DOE Joint Genome Institute (JGI-PGF)"/>
            <person name="Lucas S."/>
            <person name="Copeland A."/>
            <person name="Lapidus A."/>
            <person name="Bruce D."/>
            <person name="Goodwin L."/>
            <person name="Pitluck S."/>
            <person name="Kyrpides N."/>
            <person name="Mavromatis K."/>
            <person name="Detter J.C."/>
            <person name="Han C."/>
            <person name="Land M."/>
            <person name="Hauser L."/>
            <person name="Markowitz V."/>
            <person name="Cheng J.-F."/>
            <person name="Hugenholtz P."/>
            <person name="Woyke T."/>
            <person name="Wu D."/>
            <person name="Pukall R."/>
            <person name="Wahrenburg C."/>
            <person name="Brambilla E."/>
            <person name="Klenk H.-P."/>
            <person name="Eisen J.A."/>
        </authorList>
    </citation>
    <scope>NUCLEOTIDE SEQUENCE [LARGE SCALE GENOMIC DNA]</scope>
    <source>
        <strain evidence="8">DSM 13965</strain>
    </source>
</reference>
<dbReference type="GO" id="GO:0008691">
    <property type="term" value="F:3-hydroxybutyryl-CoA dehydrogenase activity"/>
    <property type="evidence" value="ECO:0007669"/>
    <property type="project" value="TreeGrafter"/>
</dbReference>
<comment type="similarity">
    <text evidence="2">Belongs to the 3-hydroxyacyl-CoA dehydrogenase family.</text>
</comment>
<dbReference type="PANTHER" id="PTHR48075">
    <property type="entry name" value="3-HYDROXYACYL-COA DEHYDROGENASE FAMILY PROTEIN"/>
    <property type="match status" value="1"/>
</dbReference>